<organism evidence="2">
    <name type="scientific">Anopheles coluzzii</name>
    <name type="common">African malaria mosquito</name>
    <dbReference type="NCBI Taxonomy" id="1518534"/>
    <lineage>
        <taxon>Eukaryota</taxon>
        <taxon>Metazoa</taxon>
        <taxon>Ecdysozoa</taxon>
        <taxon>Arthropoda</taxon>
        <taxon>Hexapoda</taxon>
        <taxon>Insecta</taxon>
        <taxon>Pterygota</taxon>
        <taxon>Neoptera</taxon>
        <taxon>Endopterygota</taxon>
        <taxon>Diptera</taxon>
        <taxon>Nematocera</taxon>
        <taxon>Culicoidea</taxon>
        <taxon>Culicidae</taxon>
        <taxon>Anophelinae</taxon>
        <taxon>Anopheles</taxon>
    </lineage>
</organism>
<feature type="region of interest" description="Disordered" evidence="1">
    <location>
        <begin position="18"/>
        <end position="50"/>
    </location>
</feature>
<dbReference type="Proteomes" id="UP000075882">
    <property type="component" value="Unassembled WGS sequence"/>
</dbReference>
<name>A0A8W7PC19_ANOCL</name>
<protein>
    <submittedName>
        <fullName evidence="2">Uncharacterized protein</fullName>
    </submittedName>
</protein>
<evidence type="ECO:0000313" key="2">
    <source>
        <dbReference type="EnsemblMetazoa" id="ACOM028864-PA.1"/>
    </source>
</evidence>
<proteinExistence type="predicted"/>
<dbReference type="AlphaFoldDB" id="A0A8W7PC19"/>
<evidence type="ECO:0000256" key="1">
    <source>
        <dbReference type="SAM" id="MobiDB-lite"/>
    </source>
</evidence>
<reference evidence="2" key="1">
    <citation type="submission" date="2022-08" db="UniProtKB">
        <authorList>
            <consortium name="EnsemblMetazoa"/>
        </authorList>
    </citation>
    <scope>IDENTIFICATION</scope>
</reference>
<accession>A0A8W7PC19</accession>
<dbReference type="EnsemblMetazoa" id="ACOM028864-RA">
    <property type="protein sequence ID" value="ACOM028864-PA.1"/>
    <property type="gene ID" value="ACOM028864"/>
</dbReference>
<feature type="compositionally biased region" description="Low complexity" evidence="1">
    <location>
        <begin position="31"/>
        <end position="50"/>
    </location>
</feature>
<sequence>MIIVLEARNWAYTIPESIPEPIPEMTSDPIPELASESAPESESASESELSWESQFIPSSARASAASPSGFIRPQRGYSLARSSFDSSVPNELIVMMMARRSASNCPNGILLGDAVDEERGERRIDQHRIVQLGRCGRDVDRLHLLEAAERVALRDELRDRALVQRARDQQDDVVDHVAVRDVVQEGGQRLDRMVAHVLELDHQLLAQLVVDHGHGQRGRFVREELPIVRTLQVQLQICKTDQDHDDDGRRTNDFTHYLAAGNGVEKHLRSLLLLAALT</sequence>